<dbReference type="Proteomes" id="UP000198528">
    <property type="component" value="Unassembled WGS sequence"/>
</dbReference>
<dbReference type="EMBL" id="FMZL01000002">
    <property type="protein sequence ID" value="SDC02584.1"/>
    <property type="molecule type" value="Genomic_DNA"/>
</dbReference>
<gene>
    <name evidence="1" type="ORF">SAMN04487824_10259</name>
</gene>
<evidence type="ECO:0000313" key="2">
    <source>
        <dbReference type="Proteomes" id="UP000198528"/>
    </source>
</evidence>
<name>A0A1G6I7U7_9ACTN</name>
<keyword evidence="2" id="KW-1185">Reference proteome</keyword>
<sequence length="154" mass="16951">MAATRIALDANILVLLAVGSVDKGALGRKRRVKEYVPEDYDLAVSVISGFRQAVVTPNVITECSDLLSDTSDEGEKRWLKEFVQNGESVRVEKYVPSKEVAELPQYSYLGIADCSLLSLVDGTTILLTMDSKLHATASNINPECINFNHCRNFV</sequence>
<dbReference type="AlphaFoldDB" id="A0A1G6I7U7"/>
<evidence type="ECO:0000313" key="1">
    <source>
        <dbReference type="EMBL" id="SDC02584.1"/>
    </source>
</evidence>
<evidence type="ECO:0008006" key="3">
    <source>
        <dbReference type="Google" id="ProtNLM"/>
    </source>
</evidence>
<organism evidence="1 2">
    <name type="scientific">Parafannyhessea umbonata</name>
    <dbReference type="NCBI Taxonomy" id="604330"/>
    <lineage>
        <taxon>Bacteria</taxon>
        <taxon>Bacillati</taxon>
        <taxon>Actinomycetota</taxon>
        <taxon>Coriobacteriia</taxon>
        <taxon>Coriobacteriales</taxon>
        <taxon>Atopobiaceae</taxon>
        <taxon>Parafannyhessea</taxon>
    </lineage>
</organism>
<dbReference type="RefSeq" id="WP_090844817.1">
    <property type="nucleotide sequence ID" value="NZ_FMZL01000002.1"/>
</dbReference>
<reference evidence="2" key="1">
    <citation type="submission" date="2016-10" db="EMBL/GenBank/DDBJ databases">
        <authorList>
            <person name="Varghese N."/>
            <person name="Submissions S."/>
        </authorList>
    </citation>
    <scope>NUCLEOTIDE SEQUENCE [LARGE SCALE GENOMIC DNA]</scope>
    <source>
        <strain evidence="2">DSM 22619</strain>
    </source>
</reference>
<proteinExistence type="predicted"/>
<protein>
    <recommendedName>
        <fullName evidence="3">PIN domain-containing protein</fullName>
    </recommendedName>
</protein>
<accession>A0A1G6I7U7</accession>
<dbReference type="STRING" id="604330.SAMN04489857_0243"/>